<evidence type="ECO:0000256" key="3">
    <source>
        <dbReference type="ARBA" id="ARBA00023125"/>
    </source>
</evidence>
<evidence type="ECO:0000313" key="6">
    <source>
        <dbReference type="Proteomes" id="UP000280188"/>
    </source>
</evidence>
<proteinExistence type="inferred from homology"/>
<dbReference type="Gene3D" id="3.30.160.390">
    <property type="entry name" value="Integrase, DNA-binding domain"/>
    <property type="match status" value="1"/>
</dbReference>
<keyword evidence="6" id="KW-1185">Reference proteome</keyword>
<evidence type="ECO:0000256" key="1">
    <source>
        <dbReference type="ARBA" id="ARBA00008857"/>
    </source>
</evidence>
<dbReference type="SUPFAM" id="SSF56349">
    <property type="entry name" value="DNA breaking-rejoining enzymes"/>
    <property type="match status" value="1"/>
</dbReference>
<sequence>MATKTALTDREVKAAIASGKSGWLNQNMGAGEGSLSLRYWPTGATWYYSYNVRGKTRRIVIKPDSGTAQLLTLAQARAKALELIKERRDAPGGDLLLHQKMQTEAALRSKAAHEAEERARSLRTVEKLLNNYLDNMRARGKISTGSVANEFNNLLRDYPALADRDAASVTPLEWVGILRRYGKTDGHTDKMRKLRSYLRSAYSTALRADLDPLQDASAGMMLTTNPIDGIPAGTSRARDRNLSEQEFRALWARLRADSHPLSLALQALILLGGQRYTQLIRATVRDYQDGELTLYDPKGRRATPRKHVLPVQGMAKGLLDEFANRSALLGTDLLFTITGAGPALLDSASRYITDLSKAMVERGEATDTFRLSDIRRSLETIMSGKLRISKDDRAQLMSHGVSGVQDKHYDKSAHMDAKAEALAKLERWLVQDTAIVVPLRAGGAG</sequence>
<comment type="similarity">
    <text evidence="1">Belongs to the 'phage' integrase family.</text>
</comment>
<reference evidence="5 6" key="1">
    <citation type="journal article" date="2018" name="Microbiol. Resour. Announc.">
        <title>Complete Genome Sequence of Acidithiobacillus ferridurans JCM 18981.</title>
        <authorList>
            <person name="Miyauchi T."/>
            <person name="Kouzuma A."/>
            <person name="Abe T."/>
            <person name="Watanabe K."/>
        </authorList>
    </citation>
    <scope>NUCLEOTIDE SEQUENCE [LARGE SCALE GENOMIC DNA]</scope>
    <source>
        <strain evidence="6">ATCC 33020 / DSM 29468 / JCM 18981 / 11Fe</strain>
    </source>
</reference>
<evidence type="ECO:0000313" key="5">
    <source>
        <dbReference type="EMBL" id="BBF66697.1"/>
    </source>
</evidence>
<keyword evidence="4" id="KW-0233">DNA recombination</keyword>
<dbReference type="InterPro" id="IPR038488">
    <property type="entry name" value="Integrase_DNA-bd_sf"/>
</dbReference>
<dbReference type="InterPro" id="IPR050808">
    <property type="entry name" value="Phage_Integrase"/>
</dbReference>
<dbReference type="PANTHER" id="PTHR30629">
    <property type="entry name" value="PROPHAGE INTEGRASE"/>
    <property type="match status" value="1"/>
</dbReference>
<dbReference type="GO" id="GO:0006310">
    <property type="term" value="P:DNA recombination"/>
    <property type="evidence" value="ECO:0007669"/>
    <property type="project" value="UniProtKB-KW"/>
</dbReference>
<evidence type="ECO:0000256" key="4">
    <source>
        <dbReference type="ARBA" id="ARBA00023172"/>
    </source>
</evidence>
<dbReference type="InterPro" id="IPR011010">
    <property type="entry name" value="DNA_brk_join_enz"/>
</dbReference>
<dbReference type="EMBL" id="AP018795">
    <property type="protein sequence ID" value="BBF66697.1"/>
    <property type="molecule type" value="Genomic_DNA"/>
</dbReference>
<organism evidence="5 6">
    <name type="scientific">Acidithiobacillus ferridurans</name>
    <dbReference type="NCBI Taxonomy" id="1232575"/>
    <lineage>
        <taxon>Bacteria</taxon>
        <taxon>Pseudomonadati</taxon>
        <taxon>Pseudomonadota</taxon>
        <taxon>Acidithiobacillia</taxon>
        <taxon>Acidithiobacillales</taxon>
        <taxon>Acidithiobacillaceae</taxon>
        <taxon>Acidithiobacillus</taxon>
    </lineage>
</organism>
<keyword evidence="3" id="KW-0238">DNA-binding</keyword>
<dbReference type="Gene3D" id="1.10.150.130">
    <property type="match status" value="1"/>
</dbReference>
<accession>A0A2Z6IND1</accession>
<dbReference type="GO" id="GO:0015074">
    <property type="term" value="P:DNA integration"/>
    <property type="evidence" value="ECO:0007669"/>
    <property type="project" value="UniProtKB-KW"/>
</dbReference>
<gene>
    <name evidence="5" type="ORF">AFERRID_29150</name>
</gene>
<dbReference type="InterPro" id="IPR025166">
    <property type="entry name" value="Integrase_DNA_bind_dom"/>
</dbReference>
<dbReference type="RefSeq" id="WP_126605586.1">
    <property type="nucleotide sequence ID" value="NZ_AP018795.1"/>
</dbReference>
<dbReference type="AlphaFoldDB" id="A0A2Z6IND1"/>
<evidence type="ECO:0000256" key="2">
    <source>
        <dbReference type="ARBA" id="ARBA00022908"/>
    </source>
</evidence>
<keyword evidence="2" id="KW-0229">DNA integration</keyword>
<protein>
    <submittedName>
        <fullName evidence="5">Uncharacterized protein</fullName>
    </submittedName>
</protein>
<dbReference type="KEGG" id="afj:AFERRID_29150"/>
<dbReference type="Proteomes" id="UP000280188">
    <property type="component" value="Chromosome"/>
</dbReference>
<name>A0A2Z6IND1_ACIFI</name>
<dbReference type="Gene3D" id="1.10.443.10">
    <property type="entry name" value="Intergrase catalytic core"/>
    <property type="match status" value="1"/>
</dbReference>
<dbReference type="Pfam" id="PF13356">
    <property type="entry name" value="Arm-DNA-bind_3"/>
    <property type="match status" value="1"/>
</dbReference>
<dbReference type="PANTHER" id="PTHR30629:SF2">
    <property type="entry name" value="PROPHAGE INTEGRASE INTS-RELATED"/>
    <property type="match status" value="1"/>
</dbReference>
<dbReference type="InterPro" id="IPR010998">
    <property type="entry name" value="Integrase_recombinase_N"/>
</dbReference>
<dbReference type="InterPro" id="IPR013762">
    <property type="entry name" value="Integrase-like_cat_sf"/>
</dbReference>
<dbReference type="GO" id="GO:0003677">
    <property type="term" value="F:DNA binding"/>
    <property type="evidence" value="ECO:0007669"/>
    <property type="project" value="UniProtKB-KW"/>
</dbReference>